<feature type="domain" description="Reverse transcriptase" evidence="1">
    <location>
        <begin position="1"/>
        <end position="123"/>
    </location>
</feature>
<comment type="caution">
    <text evidence="2">The sequence shown here is derived from an EMBL/GenBank/DDBJ whole genome shotgun (WGS) entry which is preliminary data.</text>
</comment>
<evidence type="ECO:0000259" key="1">
    <source>
        <dbReference type="PROSITE" id="PS50878"/>
    </source>
</evidence>
<evidence type="ECO:0000313" key="3">
    <source>
        <dbReference type="Proteomes" id="UP001286313"/>
    </source>
</evidence>
<protein>
    <recommendedName>
        <fullName evidence="1">Reverse transcriptase domain-containing protein</fullName>
    </recommendedName>
</protein>
<sequence length="123" mass="13832">MFIFWDLRKAYDKVPRPAMWAVLARFGCPSDFVTLVRDLHDGMVGRVCHQSSLSGPFSINGDLKQGCVLATTCFSLYTAAMLNEIPPDTPTIDLQFRMDGGVFNLARLSAKRKTTKTLQREMQ</sequence>
<reference evidence="2" key="1">
    <citation type="submission" date="2023-10" db="EMBL/GenBank/DDBJ databases">
        <title>Genome assemblies of two species of porcelain crab, Petrolisthes cinctipes and Petrolisthes manimaculis (Anomura: Porcellanidae).</title>
        <authorList>
            <person name="Angst P."/>
        </authorList>
    </citation>
    <scope>NUCLEOTIDE SEQUENCE</scope>
    <source>
        <strain evidence="2">PB745_01</strain>
        <tissue evidence="2">Gill</tissue>
    </source>
</reference>
<dbReference type="Pfam" id="PF00078">
    <property type="entry name" value="RVT_1"/>
    <property type="match status" value="1"/>
</dbReference>
<organism evidence="2 3">
    <name type="scientific">Petrolisthes cinctipes</name>
    <name type="common">Flat porcelain crab</name>
    <dbReference type="NCBI Taxonomy" id="88211"/>
    <lineage>
        <taxon>Eukaryota</taxon>
        <taxon>Metazoa</taxon>
        <taxon>Ecdysozoa</taxon>
        <taxon>Arthropoda</taxon>
        <taxon>Crustacea</taxon>
        <taxon>Multicrustacea</taxon>
        <taxon>Malacostraca</taxon>
        <taxon>Eumalacostraca</taxon>
        <taxon>Eucarida</taxon>
        <taxon>Decapoda</taxon>
        <taxon>Pleocyemata</taxon>
        <taxon>Anomura</taxon>
        <taxon>Galatheoidea</taxon>
        <taxon>Porcellanidae</taxon>
        <taxon>Petrolisthes</taxon>
    </lineage>
</organism>
<dbReference type="PROSITE" id="PS50878">
    <property type="entry name" value="RT_POL"/>
    <property type="match status" value="1"/>
</dbReference>
<keyword evidence="3" id="KW-1185">Reference proteome</keyword>
<accession>A0AAE1FI54</accession>
<dbReference type="InterPro" id="IPR000477">
    <property type="entry name" value="RT_dom"/>
</dbReference>
<evidence type="ECO:0000313" key="2">
    <source>
        <dbReference type="EMBL" id="KAK3874528.1"/>
    </source>
</evidence>
<dbReference type="EMBL" id="JAWQEG010002096">
    <property type="protein sequence ID" value="KAK3874528.1"/>
    <property type="molecule type" value="Genomic_DNA"/>
</dbReference>
<dbReference type="AlphaFoldDB" id="A0AAE1FI54"/>
<proteinExistence type="predicted"/>
<gene>
    <name evidence="2" type="ORF">Pcinc_020546</name>
</gene>
<name>A0AAE1FI54_PETCI</name>
<dbReference type="PANTHER" id="PTHR47027:SF20">
    <property type="entry name" value="REVERSE TRANSCRIPTASE-LIKE PROTEIN WITH RNA-DIRECTED DNA POLYMERASE DOMAIN"/>
    <property type="match status" value="1"/>
</dbReference>
<dbReference type="Proteomes" id="UP001286313">
    <property type="component" value="Unassembled WGS sequence"/>
</dbReference>
<dbReference type="PANTHER" id="PTHR47027">
    <property type="entry name" value="REVERSE TRANSCRIPTASE DOMAIN-CONTAINING PROTEIN"/>
    <property type="match status" value="1"/>
</dbReference>